<feature type="region of interest" description="Disordered" evidence="1">
    <location>
        <begin position="87"/>
        <end position="117"/>
    </location>
</feature>
<keyword evidence="3" id="KW-1185">Reference proteome</keyword>
<evidence type="ECO:0000313" key="2">
    <source>
        <dbReference type="EMBL" id="KAK8066482.1"/>
    </source>
</evidence>
<name>A0ABR1V5J9_9PEZI</name>
<sequence>MEPIDEVTSTDLQDEKESSRGDINGQVAKDEREMGHSDALSPKFDEDTASGASGAVLPPPPTEVNLLNQLDDKLEAAAQQNFAAAQIRASENQLPTPMDSQLVDQPQLQEPDESQNSDEVMAMEVEEVVTTQVVQVEQTEEPIEARDLATTTKTDRTTQASTSIEMLEPVFETQVPYQEPIRAAAYDELSQSQGEIDTQMEDNISDFVSQETVDDDTLQAALRGEQGDEEEEEEEEEDALQAALLEEEQEDEEDSVEDALQAALREEDDEREEEEAGEAEVEDGEDGEDGKMKSVKSVKRDPRRKMLCKPPYEKNKTGRMRK</sequence>
<organism evidence="2 3">
    <name type="scientific">Apiospora hydei</name>
    <dbReference type="NCBI Taxonomy" id="1337664"/>
    <lineage>
        <taxon>Eukaryota</taxon>
        <taxon>Fungi</taxon>
        <taxon>Dikarya</taxon>
        <taxon>Ascomycota</taxon>
        <taxon>Pezizomycotina</taxon>
        <taxon>Sordariomycetes</taxon>
        <taxon>Xylariomycetidae</taxon>
        <taxon>Amphisphaeriales</taxon>
        <taxon>Apiosporaceae</taxon>
        <taxon>Apiospora</taxon>
    </lineage>
</organism>
<comment type="caution">
    <text evidence="2">The sequence shown here is derived from an EMBL/GenBank/DDBJ whole genome shotgun (WGS) entry which is preliminary data.</text>
</comment>
<feature type="compositionally biased region" description="Basic residues" evidence="1">
    <location>
        <begin position="293"/>
        <end position="307"/>
    </location>
</feature>
<feature type="region of interest" description="Disordered" evidence="1">
    <location>
        <begin position="136"/>
        <end position="165"/>
    </location>
</feature>
<accession>A0ABR1V5J9</accession>
<dbReference type="Proteomes" id="UP001433268">
    <property type="component" value="Unassembled WGS sequence"/>
</dbReference>
<feature type="compositionally biased region" description="Polar residues" evidence="1">
    <location>
        <begin position="90"/>
        <end position="108"/>
    </location>
</feature>
<gene>
    <name evidence="2" type="ORF">PG997_013229</name>
</gene>
<feature type="region of interest" description="Disordered" evidence="1">
    <location>
        <begin position="1"/>
        <end position="65"/>
    </location>
</feature>
<feature type="compositionally biased region" description="Acidic residues" evidence="1">
    <location>
        <begin position="266"/>
        <end position="288"/>
    </location>
</feature>
<proteinExistence type="predicted"/>
<dbReference type="EMBL" id="JAQQWN010000009">
    <property type="protein sequence ID" value="KAK8066482.1"/>
    <property type="molecule type" value="Genomic_DNA"/>
</dbReference>
<evidence type="ECO:0000313" key="3">
    <source>
        <dbReference type="Proteomes" id="UP001433268"/>
    </source>
</evidence>
<evidence type="ECO:0000256" key="1">
    <source>
        <dbReference type="SAM" id="MobiDB-lite"/>
    </source>
</evidence>
<feature type="compositionally biased region" description="Acidic residues" evidence="1">
    <location>
        <begin position="227"/>
        <end position="257"/>
    </location>
</feature>
<protein>
    <submittedName>
        <fullName evidence="2">Uncharacterized protein</fullName>
    </submittedName>
</protein>
<dbReference type="GeneID" id="92050603"/>
<feature type="region of interest" description="Disordered" evidence="1">
    <location>
        <begin position="188"/>
        <end position="322"/>
    </location>
</feature>
<reference evidence="2 3" key="1">
    <citation type="submission" date="2023-01" db="EMBL/GenBank/DDBJ databases">
        <title>Analysis of 21 Apiospora genomes using comparative genomics revels a genus with tremendous synthesis potential of carbohydrate active enzymes and secondary metabolites.</title>
        <authorList>
            <person name="Sorensen T."/>
        </authorList>
    </citation>
    <scope>NUCLEOTIDE SEQUENCE [LARGE SCALE GENOMIC DNA]</scope>
    <source>
        <strain evidence="2 3">CBS 114990</strain>
    </source>
</reference>
<dbReference type="RefSeq" id="XP_066663235.1">
    <property type="nucleotide sequence ID" value="XM_066817543.1"/>
</dbReference>